<dbReference type="PANTHER" id="PTHR33164">
    <property type="entry name" value="TRANSCRIPTIONAL REGULATOR, MARR FAMILY"/>
    <property type="match status" value="1"/>
</dbReference>
<comment type="caution">
    <text evidence="6">The sequence shown here is derived from an EMBL/GenBank/DDBJ whole genome shotgun (WGS) entry which is preliminary data.</text>
</comment>
<dbReference type="Pfam" id="PF01047">
    <property type="entry name" value="MarR"/>
    <property type="match status" value="1"/>
</dbReference>
<dbReference type="RefSeq" id="WP_171671717.1">
    <property type="nucleotide sequence ID" value="NZ_BAAAGT010000003.1"/>
</dbReference>
<reference evidence="5 8" key="2">
    <citation type="submission" date="2020-08" db="EMBL/GenBank/DDBJ databases">
        <title>Sequencing the genomes of 1000 actinobacteria strains.</title>
        <authorList>
            <person name="Klenk H.-P."/>
        </authorList>
    </citation>
    <scope>NUCLEOTIDE SEQUENCE [LARGE SCALE GENOMIC DNA]</scope>
    <source>
        <strain evidence="5 8">DSM 15626</strain>
    </source>
</reference>
<proteinExistence type="predicted"/>
<dbReference type="EMBL" id="JABJRC010000001">
    <property type="protein sequence ID" value="NOL39823.1"/>
    <property type="molecule type" value="Genomic_DNA"/>
</dbReference>
<evidence type="ECO:0000259" key="4">
    <source>
        <dbReference type="PROSITE" id="PS50995"/>
    </source>
</evidence>
<dbReference type="PROSITE" id="PS01117">
    <property type="entry name" value="HTH_MARR_1"/>
    <property type="match status" value="1"/>
</dbReference>
<dbReference type="GO" id="GO:0006950">
    <property type="term" value="P:response to stress"/>
    <property type="evidence" value="ECO:0007669"/>
    <property type="project" value="TreeGrafter"/>
</dbReference>
<reference evidence="6 7" key="1">
    <citation type="submission" date="2020-05" db="EMBL/GenBank/DDBJ databases">
        <title>Genome sequence of Kribbella sandramycini ATCC 39419.</title>
        <authorList>
            <person name="Maclea K.S."/>
            <person name="Fair J.L."/>
        </authorList>
    </citation>
    <scope>NUCLEOTIDE SEQUENCE [LARGE SCALE GENOMIC DNA]</scope>
    <source>
        <strain evidence="6 7">ATCC 39419</strain>
    </source>
</reference>
<gene>
    <name evidence="5" type="ORF">HNR71_003210</name>
    <name evidence="6" type="ORF">HPO96_06165</name>
</gene>
<dbReference type="PANTHER" id="PTHR33164:SF103">
    <property type="entry name" value="REGULATORY PROTEIN MARR"/>
    <property type="match status" value="1"/>
</dbReference>
<protein>
    <submittedName>
        <fullName evidence="5">DNA-binding MarR family transcriptional regulator</fullName>
    </submittedName>
    <submittedName>
        <fullName evidence="6">Winged helix DNA-binding protein</fullName>
    </submittedName>
</protein>
<keyword evidence="2 6" id="KW-0238">DNA-binding</keyword>
<dbReference type="InterPro" id="IPR039422">
    <property type="entry name" value="MarR/SlyA-like"/>
</dbReference>
<evidence type="ECO:0000256" key="3">
    <source>
        <dbReference type="ARBA" id="ARBA00023163"/>
    </source>
</evidence>
<evidence type="ECO:0000256" key="1">
    <source>
        <dbReference type="ARBA" id="ARBA00023015"/>
    </source>
</evidence>
<organism evidence="6 7">
    <name type="scientific">Kribbella sandramycini</name>
    <dbReference type="NCBI Taxonomy" id="60450"/>
    <lineage>
        <taxon>Bacteria</taxon>
        <taxon>Bacillati</taxon>
        <taxon>Actinomycetota</taxon>
        <taxon>Actinomycetes</taxon>
        <taxon>Propionibacteriales</taxon>
        <taxon>Kribbellaceae</taxon>
        <taxon>Kribbella</taxon>
    </lineage>
</organism>
<accession>A0A7Y4KWB1</accession>
<keyword evidence="3" id="KW-0804">Transcription</keyword>
<evidence type="ECO:0000256" key="2">
    <source>
        <dbReference type="ARBA" id="ARBA00023125"/>
    </source>
</evidence>
<evidence type="ECO:0000313" key="5">
    <source>
        <dbReference type="EMBL" id="MBB6567573.1"/>
    </source>
</evidence>
<feature type="domain" description="HTH marR-type" evidence="4">
    <location>
        <begin position="8"/>
        <end position="140"/>
    </location>
</feature>
<dbReference type="Proteomes" id="UP000534306">
    <property type="component" value="Unassembled WGS sequence"/>
</dbReference>
<dbReference type="PRINTS" id="PR00598">
    <property type="entry name" value="HTHMARR"/>
</dbReference>
<dbReference type="PROSITE" id="PS50995">
    <property type="entry name" value="HTH_MARR_2"/>
    <property type="match status" value="1"/>
</dbReference>
<name>A0A7Y4KWB1_9ACTN</name>
<evidence type="ECO:0000313" key="6">
    <source>
        <dbReference type="EMBL" id="NOL39823.1"/>
    </source>
</evidence>
<sequence length="141" mass="15404">MNAPDGTAEQIAALLDVLVRRQRRAAKTDLGDGVTHGRVRALRTLDHADRPVRLSELATLLDIVPRSATSLVDDLEAAGLVARRPDPNDRRATLVALTPAGTTLLTTIRRNRRDAMVTLLDRLTTSEQTTLHDLLTRLAAD</sequence>
<dbReference type="EMBL" id="JACHKF010000001">
    <property type="protein sequence ID" value="MBB6567573.1"/>
    <property type="molecule type" value="Genomic_DNA"/>
</dbReference>
<dbReference type="InterPro" id="IPR023187">
    <property type="entry name" value="Tscrpt_reg_MarR-type_CS"/>
</dbReference>
<dbReference type="InterPro" id="IPR000835">
    <property type="entry name" value="HTH_MarR-typ"/>
</dbReference>
<dbReference type="SMART" id="SM00347">
    <property type="entry name" value="HTH_MARR"/>
    <property type="match status" value="1"/>
</dbReference>
<dbReference type="Gene3D" id="1.10.10.10">
    <property type="entry name" value="Winged helix-like DNA-binding domain superfamily/Winged helix DNA-binding domain"/>
    <property type="match status" value="1"/>
</dbReference>
<dbReference type="SUPFAM" id="SSF46785">
    <property type="entry name" value="Winged helix' DNA-binding domain"/>
    <property type="match status" value="1"/>
</dbReference>
<dbReference type="InterPro" id="IPR036388">
    <property type="entry name" value="WH-like_DNA-bd_sf"/>
</dbReference>
<dbReference type="Proteomes" id="UP000553957">
    <property type="component" value="Unassembled WGS sequence"/>
</dbReference>
<keyword evidence="1" id="KW-0805">Transcription regulation</keyword>
<dbReference type="GO" id="GO:0003700">
    <property type="term" value="F:DNA-binding transcription factor activity"/>
    <property type="evidence" value="ECO:0007669"/>
    <property type="project" value="InterPro"/>
</dbReference>
<keyword evidence="7" id="KW-1185">Reference proteome</keyword>
<evidence type="ECO:0000313" key="8">
    <source>
        <dbReference type="Proteomes" id="UP000553957"/>
    </source>
</evidence>
<dbReference type="InterPro" id="IPR036390">
    <property type="entry name" value="WH_DNA-bd_sf"/>
</dbReference>
<dbReference type="AlphaFoldDB" id="A0A7Y4KWB1"/>
<evidence type="ECO:0000313" key="7">
    <source>
        <dbReference type="Proteomes" id="UP000534306"/>
    </source>
</evidence>
<dbReference type="GO" id="GO:0003677">
    <property type="term" value="F:DNA binding"/>
    <property type="evidence" value="ECO:0007669"/>
    <property type="project" value="UniProtKB-KW"/>
</dbReference>